<dbReference type="NCBIfam" id="TIGR00229">
    <property type="entry name" value="sensory_box"/>
    <property type="match status" value="1"/>
</dbReference>
<dbReference type="SMART" id="SM00086">
    <property type="entry name" value="PAC"/>
    <property type="match status" value="1"/>
</dbReference>
<evidence type="ECO:0000259" key="2">
    <source>
        <dbReference type="PROSITE" id="PS50887"/>
    </source>
</evidence>
<dbReference type="InterPro" id="IPR043128">
    <property type="entry name" value="Rev_trsase/Diguanyl_cyclase"/>
</dbReference>
<dbReference type="Gene3D" id="3.30.450.20">
    <property type="entry name" value="PAS domain"/>
    <property type="match status" value="1"/>
</dbReference>
<gene>
    <name evidence="3" type="ordered locus">Awo_c04110</name>
</gene>
<dbReference type="Gene3D" id="3.30.70.270">
    <property type="match status" value="1"/>
</dbReference>
<organism evidence="3 4">
    <name type="scientific">Acetobacterium woodii (strain ATCC 29683 / DSM 1030 / JCM 2381 / KCTC 1655 / WB1)</name>
    <dbReference type="NCBI Taxonomy" id="931626"/>
    <lineage>
        <taxon>Bacteria</taxon>
        <taxon>Bacillati</taxon>
        <taxon>Bacillota</taxon>
        <taxon>Clostridia</taxon>
        <taxon>Eubacteriales</taxon>
        <taxon>Eubacteriaceae</taxon>
        <taxon>Acetobacterium</taxon>
    </lineage>
</organism>
<dbReference type="SUPFAM" id="SSF55785">
    <property type="entry name" value="PYP-like sensor domain (PAS domain)"/>
    <property type="match status" value="1"/>
</dbReference>
<dbReference type="PANTHER" id="PTHR45138">
    <property type="entry name" value="REGULATORY COMPONENTS OF SENSORY TRANSDUCTION SYSTEM"/>
    <property type="match status" value="1"/>
</dbReference>
<sequence length="289" mass="33595">MKLDNNQYRIIVESSPNMIWRAGTDTLCNYFNTTWLNFTGKTMAAEIGTGWAEGLHPDDYDLCLKIYLDAFAKEEAFEMEYRLKRYDGVYRWINDRGVPYYDHHHQFAGYIGSCMDVTDKIEGQKLRDLAQKDGLTQIYNRQYFEQLANIEFSKATRFQTDLCVAMIDIDKFKCINDTFGHFAGDLVLKMVAQTINESIRSFDLFGRFGGDEFVLLLSNTNYSDALMLITRLRQLLDTIEINYNDTLIHVSASFGLYQLKDETTLEKVMIEADKKLYAEKHNLKNQLDL</sequence>
<dbReference type="eggNOG" id="COG2202">
    <property type="taxonomic scope" value="Bacteria"/>
</dbReference>
<reference evidence="4" key="1">
    <citation type="submission" date="2011-07" db="EMBL/GenBank/DDBJ databases">
        <title>Complete genome sequence of Acetobacterium woodii.</title>
        <authorList>
            <person name="Poehlein A."/>
            <person name="Schmidt S."/>
            <person name="Kaster A.-K."/>
            <person name="Goenrich M."/>
            <person name="Vollmers J."/>
            <person name="Thuermer A."/>
            <person name="Gottschalk G."/>
            <person name="Thauer R.K."/>
            <person name="Daniel R."/>
            <person name="Mueller V."/>
        </authorList>
    </citation>
    <scope>NUCLEOTIDE SEQUENCE [LARGE SCALE GENOMIC DNA]</scope>
    <source>
        <strain evidence="4">ATCC 29683 / DSM 1030 / JCM 2381 / KCTC 1655 / WB1</strain>
    </source>
</reference>
<dbReference type="InterPro" id="IPR029787">
    <property type="entry name" value="Nucleotide_cyclase"/>
</dbReference>
<dbReference type="eggNOG" id="COG2199">
    <property type="taxonomic scope" value="Bacteria"/>
</dbReference>
<dbReference type="Pfam" id="PF00990">
    <property type="entry name" value="GGDEF"/>
    <property type="match status" value="1"/>
</dbReference>
<dbReference type="HOGENOM" id="CLU_000445_11_4_9"/>
<dbReference type="InterPro" id="IPR035965">
    <property type="entry name" value="PAS-like_dom_sf"/>
</dbReference>
<dbReference type="EMBL" id="CP002987">
    <property type="protein sequence ID" value="AFA47212.1"/>
    <property type="molecule type" value="Genomic_DNA"/>
</dbReference>
<dbReference type="GO" id="GO:0052621">
    <property type="term" value="F:diguanylate cyclase activity"/>
    <property type="evidence" value="ECO:0007669"/>
    <property type="project" value="TreeGrafter"/>
</dbReference>
<dbReference type="InterPro" id="IPR050469">
    <property type="entry name" value="Diguanylate_Cyclase"/>
</dbReference>
<dbReference type="InterPro" id="IPR013655">
    <property type="entry name" value="PAS_fold_3"/>
</dbReference>
<dbReference type="CDD" id="cd00130">
    <property type="entry name" value="PAS"/>
    <property type="match status" value="1"/>
</dbReference>
<evidence type="ECO:0008006" key="5">
    <source>
        <dbReference type="Google" id="ProtNLM"/>
    </source>
</evidence>
<dbReference type="STRING" id="931626.Awo_c04110"/>
<dbReference type="AlphaFoldDB" id="H6LHN3"/>
<dbReference type="InterPro" id="IPR000700">
    <property type="entry name" value="PAS-assoc_C"/>
</dbReference>
<dbReference type="NCBIfam" id="TIGR00254">
    <property type="entry name" value="GGDEF"/>
    <property type="match status" value="1"/>
</dbReference>
<dbReference type="InterPro" id="IPR000014">
    <property type="entry name" value="PAS"/>
</dbReference>
<dbReference type="InterPro" id="IPR001610">
    <property type="entry name" value="PAC"/>
</dbReference>
<dbReference type="OrthoDB" id="185601at2"/>
<name>H6LHN3_ACEWD</name>
<feature type="domain" description="PAC" evidence="1">
    <location>
        <begin position="77"/>
        <end position="129"/>
    </location>
</feature>
<dbReference type="RefSeq" id="WP_014354815.1">
    <property type="nucleotide sequence ID" value="NC_016894.1"/>
</dbReference>
<protein>
    <recommendedName>
        <fullName evidence="5">Diguanylate cyclase</fullName>
    </recommendedName>
</protein>
<dbReference type="SMART" id="SM00091">
    <property type="entry name" value="PAS"/>
    <property type="match status" value="1"/>
</dbReference>
<dbReference type="SUPFAM" id="SSF55073">
    <property type="entry name" value="Nucleotide cyclase"/>
    <property type="match status" value="1"/>
</dbReference>
<dbReference type="KEGG" id="awo:Awo_c04110"/>
<dbReference type="PROSITE" id="PS50113">
    <property type="entry name" value="PAC"/>
    <property type="match status" value="1"/>
</dbReference>
<dbReference type="SMART" id="SM00267">
    <property type="entry name" value="GGDEF"/>
    <property type="match status" value="1"/>
</dbReference>
<evidence type="ECO:0000259" key="1">
    <source>
        <dbReference type="PROSITE" id="PS50113"/>
    </source>
</evidence>
<dbReference type="InterPro" id="IPR000160">
    <property type="entry name" value="GGDEF_dom"/>
</dbReference>
<feature type="domain" description="GGDEF" evidence="2">
    <location>
        <begin position="160"/>
        <end position="289"/>
    </location>
</feature>
<reference evidence="3 4" key="2">
    <citation type="journal article" date="2012" name="PLoS ONE">
        <title>An ancient pathway combining carbon dioxide fixation with the generation and utilization of a sodium ion gradient for ATP synthesis.</title>
        <authorList>
            <person name="Poehlein A."/>
            <person name="Schmidt S."/>
            <person name="Kaster A.K."/>
            <person name="Goenrich M."/>
            <person name="Vollmers J."/>
            <person name="Thurmer A."/>
            <person name="Bertsch J."/>
            <person name="Schuchmann K."/>
            <person name="Voigt B."/>
            <person name="Hecker M."/>
            <person name="Daniel R."/>
            <person name="Thauer R.K."/>
            <person name="Gottschalk G."/>
            <person name="Muller V."/>
        </authorList>
    </citation>
    <scope>NUCLEOTIDE SEQUENCE [LARGE SCALE GENOMIC DNA]</scope>
    <source>
        <strain evidence="4">ATCC 29683 / DSM 1030 / JCM 2381 / KCTC 1655 / WB1</strain>
    </source>
</reference>
<dbReference type="Pfam" id="PF08447">
    <property type="entry name" value="PAS_3"/>
    <property type="match status" value="1"/>
</dbReference>
<dbReference type="Proteomes" id="UP000007177">
    <property type="component" value="Chromosome"/>
</dbReference>
<accession>H6LHN3</accession>
<evidence type="ECO:0000313" key="4">
    <source>
        <dbReference type="Proteomes" id="UP000007177"/>
    </source>
</evidence>
<proteinExistence type="predicted"/>
<dbReference type="PROSITE" id="PS50887">
    <property type="entry name" value="GGDEF"/>
    <property type="match status" value="1"/>
</dbReference>
<dbReference type="FunFam" id="3.30.70.270:FF:000001">
    <property type="entry name" value="Diguanylate cyclase domain protein"/>
    <property type="match status" value="1"/>
</dbReference>
<keyword evidence="4" id="KW-1185">Reference proteome</keyword>
<dbReference type="FunFam" id="3.30.450.20:FF:000099">
    <property type="entry name" value="Sensory box sensor histidine kinase"/>
    <property type="match status" value="1"/>
</dbReference>
<dbReference type="CDD" id="cd01949">
    <property type="entry name" value="GGDEF"/>
    <property type="match status" value="1"/>
</dbReference>
<evidence type="ECO:0000313" key="3">
    <source>
        <dbReference type="EMBL" id="AFA47212.1"/>
    </source>
</evidence>
<dbReference type="PANTHER" id="PTHR45138:SF9">
    <property type="entry name" value="DIGUANYLATE CYCLASE DGCM-RELATED"/>
    <property type="match status" value="1"/>
</dbReference>